<dbReference type="PROSITE" id="PS50835">
    <property type="entry name" value="IG_LIKE"/>
    <property type="match status" value="1"/>
</dbReference>
<accession>A0A226D4J7</accession>
<dbReference type="Proteomes" id="UP000198287">
    <property type="component" value="Unassembled WGS sequence"/>
</dbReference>
<dbReference type="Gene3D" id="2.60.40.10">
    <property type="entry name" value="Immunoglobulins"/>
    <property type="match status" value="1"/>
</dbReference>
<feature type="domain" description="Ig-like" evidence="2">
    <location>
        <begin position="79"/>
        <end position="144"/>
    </location>
</feature>
<name>A0A226D4J7_FOLCA</name>
<reference evidence="3 4" key="1">
    <citation type="submission" date="2015-12" db="EMBL/GenBank/DDBJ databases">
        <title>The genome of Folsomia candida.</title>
        <authorList>
            <person name="Faddeeva A."/>
            <person name="Derks M.F."/>
            <person name="Anvar Y."/>
            <person name="Smit S."/>
            <person name="Van Straalen N."/>
            <person name="Roelofs D."/>
        </authorList>
    </citation>
    <scope>NUCLEOTIDE SEQUENCE [LARGE SCALE GENOMIC DNA]</scope>
    <source>
        <strain evidence="3 4">VU population</strain>
        <tissue evidence="3">Whole body</tissue>
    </source>
</reference>
<feature type="signal peptide" evidence="1">
    <location>
        <begin position="1"/>
        <end position="20"/>
    </location>
</feature>
<dbReference type="OrthoDB" id="6700896at2759"/>
<proteinExistence type="predicted"/>
<feature type="chain" id="PRO_5012601354" evidence="1">
    <location>
        <begin position="21"/>
        <end position="175"/>
    </location>
</feature>
<keyword evidence="4" id="KW-1185">Reference proteome</keyword>
<evidence type="ECO:0000256" key="1">
    <source>
        <dbReference type="SAM" id="SignalP"/>
    </source>
</evidence>
<dbReference type="Pfam" id="PF07679">
    <property type="entry name" value="I-set"/>
    <property type="match status" value="1"/>
</dbReference>
<dbReference type="STRING" id="158441.A0A226D4J7"/>
<keyword evidence="1" id="KW-0732">Signal</keyword>
<dbReference type="InterPro" id="IPR007110">
    <property type="entry name" value="Ig-like_dom"/>
</dbReference>
<protein>
    <submittedName>
        <fullName evidence="3">Contactin</fullName>
    </submittedName>
</protein>
<sequence length="175" mass="19450">MTSLTTLGLIYFCSICMTNGQSAPPDDNPLQTNSTLENTNKNHSIIVIQVEKDFENSDDTTKIPRGPFFIEEPTTFGIPDVSYEWFKNGVKINTETLPPEDIGRYVVQANVLKITKLDEERDPGMYQCRASNAVGVRFSSAQLSIFIDPKAVQSGGTLKTISSLQDALNIFDLFF</sequence>
<evidence type="ECO:0000259" key="2">
    <source>
        <dbReference type="PROSITE" id="PS50835"/>
    </source>
</evidence>
<dbReference type="EMBL" id="LNIX01000037">
    <property type="protein sequence ID" value="OXA39794.1"/>
    <property type="molecule type" value="Genomic_DNA"/>
</dbReference>
<dbReference type="InterPro" id="IPR013098">
    <property type="entry name" value="Ig_I-set"/>
</dbReference>
<evidence type="ECO:0000313" key="3">
    <source>
        <dbReference type="EMBL" id="OXA39794.1"/>
    </source>
</evidence>
<dbReference type="InterPro" id="IPR013783">
    <property type="entry name" value="Ig-like_fold"/>
</dbReference>
<dbReference type="InterPro" id="IPR036179">
    <property type="entry name" value="Ig-like_dom_sf"/>
</dbReference>
<dbReference type="AlphaFoldDB" id="A0A226D4J7"/>
<gene>
    <name evidence="3" type="ORF">Fcan01_25536</name>
</gene>
<dbReference type="SUPFAM" id="SSF48726">
    <property type="entry name" value="Immunoglobulin"/>
    <property type="match status" value="1"/>
</dbReference>
<organism evidence="3 4">
    <name type="scientific">Folsomia candida</name>
    <name type="common">Springtail</name>
    <dbReference type="NCBI Taxonomy" id="158441"/>
    <lineage>
        <taxon>Eukaryota</taxon>
        <taxon>Metazoa</taxon>
        <taxon>Ecdysozoa</taxon>
        <taxon>Arthropoda</taxon>
        <taxon>Hexapoda</taxon>
        <taxon>Collembola</taxon>
        <taxon>Entomobryomorpha</taxon>
        <taxon>Isotomoidea</taxon>
        <taxon>Isotomidae</taxon>
        <taxon>Proisotominae</taxon>
        <taxon>Folsomia</taxon>
    </lineage>
</organism>
<comment type="caution">
    <text evidence="3">The sequence shown here is derived from an EMBL/GenBank/DDBJ whole genome shotgun (WGS) entry which is preliminary data.</text>
</comment>
<evidence type="ECO:0000313" key="4">
    <source>
        <dbReference type="Proteomes" id="UP000198287"/>
    </source>
</evidence>